<evidence type="ECO:0000256" key="5">
    <source>
        <dbReference type="ARBA" id="ARBA00022837"/>
    </source>
</evidence>
<keyword evidence="8 10" id="KW-0472">Membrane</keyword>
<dbReference type="EnsemblPlants" id="Kaladp0010s0196.1.v1.1">
    <property type="protein sequence ID" value="Kaladp0010s0196.1.v1.1"/>
    <property type="gene ID" value="Kaladp0010s0196.v1.1"/>
</dbReference>
<dbReference type="PANTHER" id="PTHR11003">
    <property type="entry name" value="POTASSIUM CHANNEL, SUBFAMILY K"/>
    <property type="match status" value="1"/>
</dbReference>
<keyword evidence="5" id="KW-0106">Calcium</keyword>
<accession>A0A7N0RFG9</accession>
<evidence type="ECO:0000256" key="7">
    <source>
        <dbReference type="ARBA" id="ARBA00023065"/>
    </source>
</evidence>
<keyword evidence="13" id="KW-1185">Reference proteome</keyword>
<dbReference type="InterPro" id="IPR013099">
    <property type="entry name" value="K_chnl_dom"/>
</dbReference>
<dbReference type="FunFam" id="1.10.287.70:FF:000127">
    <property type="entry name" value="Calcium-activated outward-rectifying potassium channel 1"/>
    <property type="match status" value="1"/>
</dbReference>
<keyword evidence="7" id="KW-0406">Ion transport</keyword>
<evidence type="ECO:0000256" key="10">
    <source>
        <dbReference type="SAM" id="Phobius"/>
    </source>
</evidence>
<dbReference type="GO" id="GO:0009705">
    <property type="term" value="C:plant-type vacuole membrane"/>
    <property type="evidence" value="ECO:0007669"/>
    <property type="project" value="TreeGrafter"/>
</dbReference>
<dbReference type="GO" id="GO:0022841">
    <property type="term" value="F:potassium ion leak channel activity"/>
    <property type="evidence" value="ECO:0007669"/>
    <property type="project" value="TreeGrafter"/>
</dbReference>
<dbReference type="SUPFAM" id="SSF47473">
    <property type="entry name" value="EF-hand"/>
    <property type="match status" value="1"/>
</dbReference>
<feature type="domain" description="Potassium channel" evidence="11">
    <location>
        <begin position="195"/>
        <end position="266"/>
    </location>
</feature>
<evidence type="ECO:0000256" key="8">
    <source>
        <dbReference type="ARBA" id="ARBA00023136"/>
    </source>
</evidence>
<dbReference type="InterPro" id="IPR018247">
    <property type="entry name" value="EF_Hand_1_Ca_BS"/>
</dbReference>
<feature type="domain" description="Potassium channel" evidence="11">
    <location>
        <begin position="74"/>
        <end position="154"/>
    </location>
</feature>
<evidence type="ECO:0000256" key="3">
    <source>
        <dbReference type="ARBA" id="ARBA00022448"/>
    </source>
</evidence>
<organism evidence="12 13">
    <name type="scientific">Kalanchoe fedtschenkoi</name>
    <name type="common">Lavender scallops</name>
    <name type="synonym">South American air plant</name>
    <dbReference type="NCBI Taxonomy" id="63787"/>
    <lineage>
        <taxon>Eukaryota</taxon>
        <taxon>Viridiplantae</taxon>
        <taxon>Streptophyta</taxon>
        <taxon>Embryophyta</taxon>
        <taxon>Tracheophyta</taxon>
        <taxon>Spermatophyta</taxon>
        <taxon>Magnoliopsida</taxon>
        <taxon>eudicotyledons</taxon>
        <taxon>Gunneridae</taxon>
        <taxon>Pentapetalae</taxon>
        <taxon>Saxifragales</taxon>
        <taxon>Crassulaceae</taxon>
        <taxon>Kalanchoe</taxon>
    </lineage>
</organism>
<keyword evidence="9" id="KW-0407">Ion channel</keyword>
<dbReference type="SUPFAM" id="SSF81324">
    <property type="entry name" value="Voltage-gated potassium channels"/>
    <property type="match status" value="2"/>
</dbReference>
<keyword evidence="6 10" id="KW-1133">Transmembrane helix</keyword>
<feature type="transmembrane region" description="Helical" evidence="10">
    <location>
        <begin position="190"/>
        <end position="210"/>
    </location>
</feature>
<keyword evidence="3" id="KW-0813">Transport</keyword>
<feature type="transmembrane region" description="Helical" evidence="10">
    <location>
        <begin position="101"/>
        <end position="120"/>
    </location>
</feature>
<dbReference type="AlphaFoldDB" id="A0A7N0RFG9"/>
<dbReference type="PRINTS" id="PR01333">
    <property type="entry name" value="2POREKCHANEL"/>
</dbReference>
<comment type="subcellular location">
    <subcellularLocation>
        <location evidence="1">Membrane</location>
        <topology evidence="1">Multi-pass membrane protein</topology>
    </subcellularLocation>
</comment>
<evidence type="ECO:0000256" key="9">
    <source>
        <dbReference type="ARBA" id="ARBA00023303"/>
    </source>
</evidence>
<dbReference type="GO" id="GO:0015271">
    <property type="term" value="F:outward rectifier potassium channel activity"/>
    <property type="evidence" value="ECO:0007669"/>
    <property type="project" value="TreeGrafter"/>
</dbReference>
<evidence type="ECO:0000313" key="12">
    <source>
        <dbReference type="EnsemblPlants" id="Kaladp0010s0196.1.v1.1"/>
    </source>
</evidence>
<dbReference type="GO" id="GO:0030322">
    <property type="term" value="P:stabilization of membrane potential"/>
    <property type="evidence" value="ECO:0007669"/>
    <property type="project" value="TreeGrafter"/>
</dbReference>
<reference evidence="12" key="1">
    <citation type="submission" date="2021-01" db="UniProtKB">
        <authorList>
            <consortium name="EnsemblPlants"/>
        </authorList>
    </citation>
    <scope>IDENTIFICATION</scope>
</reference>
<dbReference type="Proteomes" id="UP000594263">
    <property type="component" value="Unplaced"/>
</dbReference>
<dbReference type="PANTHER" id="PTHR11003:SF291">
    <property type="entry name" value="IP11374P"/>
    <property type="match status" value="1"/>
</dbReference>
<evidence type="ECO:0000313" key="13">
    <source>
        <dbReference type="Proteomes" id="UP000594263"/>
    </source>
</evidence>
<evidence type="ECO:0000256" key="6">
    <source>
        <dbReference type="ARBA" id="ARBA00022989"/>
    </source>
</evidence>
<feature type="transmembrane region" description="Helical" evidence="10">
    <location>
        <begin position="243"/>
        <end position="264"/>
    </location>
</feature>
<sequence length="354" mass="39113">MAEVNAKGPPAEALIDIPLAPNKKAPKRRYRRIRSAPAADSDLGPHHQHDGSLPTNFEVILKKLHPSLRLVAIFLFVYLGVGTLCFYLVRHQIKGKKTNGVLDAVYFCIVTMTTVGYGDLVPTTPATKLLACAFVFTGMATVGLLLSKSADYLVERQEILLVKAIRGNQKANALAITQECETKRIKYKCLTVLVILLVLIIVGTTFLKVVEKLSFVDSFYCVCSTITTLGYGDVSFTTKGGRVFAIFWVLAGTVCVAQFFLYIAELSTEKRRKSLVKWVLNRQMTKLDLEAADFDGDGVVDAAEFVLFKLREVGKINQEDIKLVMEEFEHLDVDQTGTLSASDITLAQLPENGK</sequence>
<evidence type="ECO:0000256" key="1">
    <source>
        <dbReference type="ARBA" id="ARBA00004141"/>
    </source>
</evidence>
<keyword evidence="4 10" id="KW-0812">Transmembrane</keyword>
<evidence type="ECO:0000256" key="2">
    <source>
        <dbReference type="ARBA" id="ARBA00010159"/>
    </source>
</evidence>
<proteinExistence type="inferred from homology"/>
<dbReference type="InterPro" id="IPR003280">
    <property type="entry name" value="2pore_dom_K_chnl"/>
</dbReference>
<dbReference type="PROSITE" id="PS00018">
    <property type="entry name" value="EF_HAND_1"/>
    <property type="match status" value="2"/>
</dbReference>
<evidence type="ECO:0000256" key="4">
    <source>
        <dbReference type="ARBA" id="ARBA00022692"/>
    </source>
</evidence>
<dbReference type="Pfam" id="PF07885">
    <property type="entry name" value="Ion_trans_2"/>
    <property type="match status" value="2"/>
</dbReference>
<dbReference type="InterPro" id="IPR011992">
    <property type="entry name" value="EF-hand-dom_pair"/>
</dbReference>
<dbReference type="Gene3D" id="1.10.287.70">
    <property type="match status" value="2"/>
</dbReference>
<evidence type="ECO:0000259" key="11">
    <source>
        <dbReference type="Pfam" id="PF07885"/>
    </source>
</evidence>
<name>A0A7N0RFG9_KALFE</name>
<feature type="transmembrane region" description="Helical" evidence="10">
    <location>
        <begin position="70"/>
        <end position="89"/>
    </location>
</feature>
<protein>
    <recommendedName>
        <fullName evidence="11">Potassium channel domain-containing protein</fullName>
    </recommendedName>
</protein>
<dbReference type="Gene3D" id="1.10.238.10">
    <property type="entry name" value="EF-hand"/>
    <property type="match status" value="1"/>
</dbReference>
<dbReference type="Gramene" id="Kaladp0010s0196.1.v1.1">
    <property type="protein sequence ID" value="Kaladp0010s0196.1.v1.1"/>
    <property type="gene ID" value="Kaladp0010s0196.v1.1"/>
</dbReference>
<comment type="similarity">
    <text evidence="2">Belongs to the two pore domain potassium channel (TC 1.A.1.7) family.</text>
</comment>
<dbReference type="GO" id="GO:0005886">
    <property type="term" value="C:plasma membrane"/>
    <property type="evidence" value="ECO:0007669"/>
    <property type="project" value="TreeGrafter"/>
</dbReference>
<dbReference type="OMA" id="TICLAQC"/>
<feature type="transmembrane region" description="Helical" evidence="10">
    <location>
        <begin position="126"/>
        <end position="146"/>
    </location>
</feature>